<dbReference type="Proteomes" id="UP000246569">
    <property type="component" value="Unassembled WGS sequence"/>
</dbReference>
<evidence type="ECO:0000256" key="1">
    <source>
        <dbReference type="SAM" id="Phobius"/>
    </source>
</evidence>
<evidence type="ECO:0000313" key="2">
    <source>
        <dbReference type="EMBL" id="PWV64810.1"/>
    </source>
</evidence>
<dbReference type="OrthoDB" id="6174279at2"/>
<gene>
    <name evidence="2" type="ORF">C7443_102463</name>
</gene>
<dbReference type="EMBL" id="QGTJ01000002">
    <property type="protein sequence ID" value="PWV64810.1"/>
    <property type="molecule type" value="Genomic_DNA"/>
</dbReference>
<comment type="caution">
    <text evidence="2">The sequence shown here is derived from an EMBL/GenBank/DDBJ whole genome shotgun (WGS) entry which is preliminary data.</text>
</comment>
<evidence type="ECO:0000313" key="3">
    <source>
        <dbReference type="Proteomes" id="UP000246569"/>
    </source>
</evidence>
<keyword evidence="1" id="KW-0472">Membrane</keyword>
<evidence type="ECO:0008006" key="4">
    <source>
        <dbReference type="Google" id="ProtNLM"/>
    </source>
</evidence>
<protein>
    <recommendedName>
        <fullName evidence="4">DUF3311 domain-containing protein</fullName>
    </recommendedName>
</protein>
<reference evidence="2 3" key="1">
    <citation type="submission" date="2018-05" db="EMBL/GenBank/DDBJ databases">
        <title>Genomic Encyclopedia of Type Strains, Phase IV (KMG-IV): sequencing the most valuable type-strain genomes for metagenomic binning, comparative biology and taxonomic classification.</title>
        <authorList>
            <person name="Goeker M."/>
        </authorList>
    </citation>
    <scope>NUCLEOTIDE SEQUENCE [LARGE SCALE GENOMIC DNA]</scope>
    <source>
        <strain evidence="2 3">DSM 23606</strain>
    </source>
</reference>
<proteinExistence type="predicted"/>
<feature type="transmembrane region" description="Helical" evidence="1">
    <location>
        <begin position="6"/>
        <end position="28"/>
    </location>
</feature>
<feature type="transmembrane region" description="Helical" evidence="1">
    <location>
        <begin position="40"/>
        <end position="59"/>
    </location>
</feature>
<dbReference type="AlphaFoldDB" id="A0A317MYQ0"/>
<keyword evidence="3" id="KW-1185">Reference proteome</keyword>
<dbReference type="RefSeq" id="WP_110017432.1">
    <property type="nucleotide sequence ID" value="NZ_QGTJ01000002.1"/>
</dbReference>
<name>A0A317MYQ0_9GAMM</name>
<keyword evidence="1" id="KW-0812">Transmembrane</keyword>
<keyword evidence="1" id="KW-1133">Transmembrane helix</keyword>
<accession>A0A317MYQ0</accession>
<sequence>MDSPRSAWIVWLAVAAVLLLVWPGLALFDREQRIAGMPLLYVYVFVAWLLIIGLVRAWMRRAGDGD</sequence>
<organism evidence="2 3">
    <name type="scientific">Plasticicumulans acidivorans</name>
    <dbReference type="NCBI Taxonomy" id="886464"/>
    <lineage>
        <taxon>Bacteria</taxon>
        <taxon>Pseudomonadati</taxon>
        <taxon>Pseudomonadota</taxon>
        <taxon>Gammaproteobacteria</taxon>
        <taxon>Candidatus Competibacteraceae</taxon>
        <taxon>Plasticicumulans</taxon>
    </lineage>
</organism>